<dbReference type="PROSITE" id="PS00759">
    <property type="entry name" value="ARGE_DAPE_CPG2_2"/>
    <property type="match status" value="1"/>
</dbReference>
<dbReference type="UniPathway" id="UPA00034">
    <property type="reaction ID" value="UER00021"/>
</dbReference>
<dbReference type="OrthoDB" id="9809784at2"/>
<feature type="binding site" evidence="15">
    <location>
        <position position="108"/>
    </location>
    <ligand>
        <name>Zn(2+)</name>
        <dbReference type="ChEBI" id="CHEBI:29105"/>
        <label>2</label>
    </ligand>
</feature>
<name>A0A4S3MFX0_9RHOB</name>
<evidence type="ECO:0000256" key="1">
    <source>
        <dbReference type="ARBA" id="ARBA00005130"/>
    </source>
</evidence>
<comment type="caution">
    <text evidence="17">The sequence shown here is derived from an EMBL/GenBank/DDBJ whole genome shotgun (WGS) entry which is preliminary data.</text>
</comment>
<keyword evidence="12 15" id="KW-0170">Cobalt</keyword>
<dbReference type="InterPro" id="IPR050072">
    <property type="entry name" value="Peptidase_M20A"/>
</dbReference>
<dbReference type="PANTHER" id="PTHR43808:SF31">
    <property type="entry name" value="N-ACETYL-L-CITRULLINE DEACETYLASE"/>
    <property type="match status" value="1"/>
</dbReference>
<comment type="subunit">
    <text evidence="3 15">Homodimer.</text>
</comment>
<reference evidence="17 18" key="1">
    <citation type="submission" date="2019-04" db="EMBL/GenBank/DDBJ databases">
        <title>Draft genome sequence of Youngimonas vesicularis.</title>
        <authorList>
            <person name="Hameed A."/>
        </authorList>
    </citation>
    <scope>NUCLEOTIDE SEQUENCE [LARGE SCALE GENOMIC DNA]</scope>
    <source>
        <strain evidence="17 18">CC-AMW-E</strain>
    </source>
</reference>
<keyword evidence="10 15" id="KW-0220">Diaminopimelate biosynthesis</keyword>
<dbReference type="EC" id="3.5.1.18" evidence="4 15"/>
<evidence type="ECO:0000256" key="9">
    <source>
        <dbReference type="ARBA" id="ARBA00022833"/>
    </source>
</evidence>
<accession>A0A4S3MFX0</accession>
<comment type="catalytic activity">
    <reaction evidence="14 15">
        <text>N-succinyl-(2S,6S)-2,6-diaminopimelate + H2O = (2S,6S)-2,6-diaminopimelate + succinate</text>
        <dbReference type="Rhea" id="RHEA:22608"/>
        <dbReference type="ChEBI" id="CHEBI:15377"/>
        <dbReference type="ChEBI" id="CHEBI:30031"/>
        <dbReference type="ChEBI" id="CHEBI:57609"/>
        <dbReference type="ChEBI" id="CHEBI:58087"/>
        <dbReference type="EC" id="3.5.1.18"/>
    </reaction>
</comment>
<dbReference type="Proteomes" id="UP000306113">
    <property type="component" value="Unassembled WGS sequence"/>
</dbReference>
<dbReference type="GO" id="GO:0008270">
    <property type="term" value="F:zinc ion binding"/>
    <property type="evidence" value="ECO:0007669"/>
    <property type="project" value="UniProtKB-UniRule"/>
</dbReference>
<comment type="function">
    <text evidence="15">Catalyzes the hydrolysis of N-succinyl-L,L-diaminopimelic acid (SDAP), forming succinate and LL-2,6-diaminopimelate (DAP), an intermediate involved in the bacterial biosynthesis of lysine and meso-diaminopimelic acid, an essential component of bacterial cell walls.</text>
</comment>
<feature type="active site" evidence="15">
    <location>
        <position position="77"/>
    </location>
</feature>
<protein>
    <recommendedName>
        <fullName evidence="5 15">Succinyl-diaminopimelate desuccinylase</fullName>
        <shortName evidence="15">SDAP desuccinylase</shortName>
        <ecNumber evidence="4 15">3.5.1.18</ecNumber>
    </recommendedName>
    <alternativeName>
        <fullName evidence="13 15">N-succinyl-LL-2,6-diaminoheptanedioate amidohydrolase</fullName>
    </alternativeName>
</protein>
<dbReference type="GO" id="GO:0006526">
    <property type="term" value="P:L-arginine biosynthetic process"/>
    <property type="evidence" value="ECO:0007669"/>
    <property type="project" value="TreeGrafter"/>
</dbReference>
<comment type="similarity">
    <text evidence="2 15">Belongs to the peptidase M20A family. DapE subfamily.</text>
</comment>
<evidence type="ECO:0000313" key="18">
    <source>
        <dbReference type="Proteomes" id="UP000306113"/>
    </source>
</evidence>
<dbReference type="NCBIfam" id="TIGR01246">
    <property type="entry name" value="dapE_proteo"/>
    <property type="match status" value="1"/>
</dbReference>
<sequence length="386" mass="41024">MTNAPLPPVDAAELTARLIRCPSVTPDEGGALVLLQDLLESAGFDCTRVDRGEVSNLFARWGAKGAAKTFGFNGHTDVVPVGDAAAWTVDPFGAEVKDGMMWGRGATDMKSGVAAFVAAAVDLVTQTPPDGAVIITITGDEEGDAVDGTVALLDWMDRAQEKMSVCLVGEPTCPNEMGEMMKIGRRGSMTAFFTVTGVQGHSAYPHRAKNPVPALARLVDRLASHELDQGTDHFDASTLAVVTFDTGNPATNVIPAQCKATANIRFNDAHSSASLTEWLQAEADRVAAEYDVRVEMKVKVSGESFVTPPGPLSQMVSAAVQAETGVEPVLSTSGGTSDARFVQHHCPVVEFGLVGKTMHQVDERVDVAQIHQLKAIYGRILRDYFA</sequence>
<evidence type="ECO:0000256" key="12">
    <source>
        <dbReference type="ARBA" id="ARBA00023285"/>
    </source>
</evidence>
<dbReference type="Gene3D" id="3.30.70.360">
    <property type="match status" value="1"/>
</dbReference>
<keyword evidence="9 15" id="KW-0862">Zinc</keyword>
<dbReference type="InterPro" id="IPR036264">
    <property type="entry name" value="Bact_exopeptidase_dim_dom"/>
</dbReference>
<feature type="binding site" evidence="15">
    <location>
        <position position="142"/>
    </location>
    <ligand>
        <name>Zn(2+)</name>
        <dbReference type="ChEBI" id="CHEBI:29105"/>
        <label>2</label>
    </ligand>
</feature>
<feature type="active site" description="Proton acceptor" evidence="15">
    <location>
        <position position="141"/>
    </location>
</feature>
<dbReference type="GO" id="GO:0050897">
    <property type="term" value="F:cobalt ion binding"/>
    <property type="evidence" value="ECO:0007669"/>
    <property type="project" value="UniProtKB-UniRule"/>
</dbReference>
<dbReference type="Pfam" id="PF07687">
    <property type="entry name" value="M20_dimer"/>
    <property type="match status" value="1"/>
</dbReference>
<dbReference type="InterPro" id="IPR002933">
    <property type="entry name" value="Peptidase_M20"/>
</dbReference>
<dbReference type="RefSeq" id="WP_136337578.1">
    <property type="nucleotide sequence ID" value="NZ_SSMD01000001.1"/>
</dbReference>
<dbReference type="Pfam" id="PF01546">
    <property type="entry name" value="Peptidase_M20"/>
    <property type="match status" value="1"/>
</dbReference>
<evidence type="ECO:0000256" key="5">
    <source>
        <dbReference type="ARBA" id="ARBA00022391"/>
    </source>
</evidence>
<evidence type="ECO:0000256" key="7">
    <source>
        <dbReference type="ARBA" id="ARBA00022723"/>
    </source>
</evidence>
<dbReference type="SUPFAM" id="SSF53187">
    <property type="entry name" value="Zn-dependent exopeptidases"/>
    <property type="match status" value="1"/>
</dbReference>
<keyword evidence="18" id="KW-1185">Reference proteome</keyword>
<dbReference type="AlphaFoldDB" id="A0A4S3MFX0"/>
<evidence type="ECO:0000259" key="16">
    <source>
        <dbReference type="Pfam" id="PF07687"/>
    </source>
</evidence>
<evidence type="ECO:0000256" key="11">
    <source>
        <dbReference type="ARBA" id="ARBA00023154"/>
    </source>
</evidence>
<organism evidence="17 18">
    <name type="scientific">Thalassobius vesicularis</name>
    <dbReference type="NCBI Taxonomy" id="1294297"/>
    <lineage>
        <taxon>Bacteria</taxon>
        <taxon>Pseudomonadati</taxon>
        <taxon>Pseudomonadota</taxon>
        <taxon>Alphaproteobacteria</taxon>
        <taxon>Rhodobacterales</taxon>
        <taxon>Roseobacteraceae</taxon>
        <taxon>Thalassovita</taxon>
    </lineage>
</organism>
<feature type="binding site" evidence="15">
    <location>
        <position position="75"/>
    </location>
    <ligand>
        <name>Zn(2+)</name>
        <dbReference type="ChEBI" id="CHEBI:29105"/>
        <label>1</label>
    </ligand>
</feature>
<feature type="binding site" evidence="15">
    <location>
        <position position="359"/>
    </location>
    <ligand>
        <name>Zn(2+)</name>
        <dbReference type="ChEBI" id="CHEBI:29105"/>
        <label>2</label>
    </ligand>
</feature>
<evidence type="ECO:0000256" key="4">
    <source>
        <dbReference type="ARBA" id="ARBA00011921"/>
    </source>
</evidence>
<comment type="cofactor">
    <cofactor evidence="15">
        <name>Zn(2+)</name>
        <dbReference type="ChEBI" id="CHEBI:29105"/>
    </cofactor>
    <cofactor evidence="15">
        <name>Co(2+)</name>
        <dbReference type="ChEBI" id="CHEBI:48828"/>
    </cofactor>
    <text evidence="15">Binds 2 Zn(2+) or Co(2+) ions per subunit.</text>
</comment>
<feature type="domain" description="Peptidase M20 dimerisation" evidence="16">
    <location>
        <begin position="183"/>
        <end position="290"/>
    </location>
</feature>
<dbReference type="GO" id="GO:0008777">
    <property type="term" value="F:acetylornithine deacetylase activity"/>
    <property type="evidence" value="ECO:0007669"/>
    <property type="project" value="TreeGrafter"/>
</dbReference>
<keyword evidence="8 15" id="KW-0378">Hydrolase</keyword>
<dbReference type="PANTHER" id="PTHR43808">
    <property type="entry name" value="ACETYLORNITHINE DEACETYLASE"/>
    <property type="match status" value="1"/>
</dbReference>
<proteinExistence type="inferred from homology"/>
<evidence type="ECO:0000256" key="15">
    <source>
        <dbReference type="HAMAP-Rule" id="MF_01690"/>
    </source>
</evidence>
<dbReference type="InterPro" id="IPR005941">
    <property type="entry name" value="DapE_proteobac"/>
</dbReference>
<dbReference type="HAMAP" id="MF_01690">
    <property type="entry name" value="DapE"/>
    <property type="match status" value="1"/>
</dbReference>
<keyword evidence="11 15" id="KW-0457">Lysine biosynthesis</keyword>
<keyword evidence="6 15" id="KW-0028">Amino-acid biosynthesis</keyword>
<evidence type="ECO:0000256" key="3">
    <source>
        <dbReference type="ARBA" id="ARBA00011738"/>
    </source>
</evidence>
<dbReference type="NCBIfam" id="NF009557">
    <property type="entry name" value="PRK13009.1"/>
    <property type="match status" value="1"/>
</dbReference>
<dbReference type="Gene3D" id="3.40.630.10">
    <property type="entry name" value="Zn peptidases"/>
    <property type="match status" value="1"/>
</dbReference>
<comment type="pathway">
    <text evidence="1 15">Amino-acid biosynthesis; L-lysine biosynthesis via DAP pathway; LL-2,6-diaminopimelate from (S)-tetrahydrodipicolinate (succinylase route): step 3/3.</text>
</comment>
<dbReference type="CDD" id="cd03891">
    <property type="entry name" value="M20_DapE_proteobac"/>
    <property type="match status" value="1"/>
</dbReference>
<feature type="binding site" evidence="15">
    <location>
        <position position="108"/>
    </location>
    <ligand>
        <name>Zn(2+)</name>
        <dbReference type="ChEBI" id="CHEBI:29105"/>
        <label>1</label>
    </ligand>
</feature>
<dbReference type="GO" id="GO:0009089">
    <property type="term" value="P:lysine biosynthetic process via diaminopimelate"/>
    <property type="evidence" value="ECO:0007669"/>
    <property type="project" value="UniProtKB-UniRule"/>
</dbReference>
<dbReference type="InterPro" id="IPR011650">
    <property type="entry name" value="Peptidase_M20_dimer"/>
</dbReference>
<evidence type="ECO:0000256" key="14">
    <source>
        <dbReference type="ARBA" id="ARBA00051301"/>
    </source>
</evidence>
<gene>
    <name evidence="15 17" type="primary">dapE</name>
    <name evidence="17" type="ORF">E7681_01995</name>
</gene>
<dbReference type="GO" id="GO:0019877">
    <property type="term" value="P:diaminopimelate biosynthetic process"/>
    <property type="evidence" value="ECO:0007669"/>
    <property type="project" value="UniProtKB-UniRule"/>
</dbReference>
<dbReference type="GO" id="GO:0009014">
    <property type="term" value="F:succinyl-diaminopimelate desuccinylase activity"/>
    <property type="evidence" value="ECO:0007669"/>
    <property type="project" value="UniProtKB-UniRule"/>
</dbReference>
<dbReference type="InterPro" id="IPR001261">
    <property type="entry name" value="ArgE/DapE_CS"/>
</dbReference>
<evidence type="ECO:0000256" key="10">
    <source>
        <dbReference type="ARBA" id="ARBA00022915"/>
    </source>
</evidence>
<evidence type="ECO:0000256" key="13">
    <source>
        <dbReference type="ARBA" id="ARBA00031891"/>
    </source>
</evidence>
<evidence type="ECO:0000256" key="8">
    <source>
        <dbReference type="ARBA" id="ARBA00022801"/>
    </source>
</evidence>
<dbReference type="SUPFAM" id="SSF55031">
    <property type="entry name" value="Bacterial exopeptidase dimerisation domain"/>
    <property type="match status" value="1"/>
</dbReference>
<dbReference type="EMBL" id="SSMD01000001">
    <property type="protein sequence ID" value="THD76634.1"/>
    <property type="molecule type" value="Genomic_DNA"/>
</dbReference>
<evidence type="ECO:0000256" key="6">
    <source>
        <dbReference type="ARBA" id="ARBA00022605"/>
    </source>
</evidence>
<feature type="binding site" evidence="15">
    <location>
        <position position="170"/>
    </location>
    <ligand>
        <name>Zn(2+)</name>
        <dbReference type="ChEBI" id="CHEBI:29105"/>
        <label>1</label>
    </ligand>
</feature>
<evidence type="ECO:0000256" key="2">
    <source>
        <dbReference type="ARBA" id="ARBA00006746"/>
    </source>
</evidence>
<keyword evidence="7 15" id="KW-0479">Metal-binding</keyword>
<evidence type="ECO:0000313" key="17">
    <source>
        <dbReference type="EMBL" id="THD76634.1"/>
    </source>
</evidence>